<keyword evidence="1" id="KW-0677">Repeat</keyword>
<dbReference type="GeneID" id="27311669"/>
<evidence type="ECO:0000313" key="5">
    <source>
        <dbReference type="Proteomes" id="UP000053259"/>
    </source>
</evidence>
<evidence type="ECO:0000256" key="2">
    <source>
        <dbReference type="SAM" id="MobiDB-lite"/>
    </source>
</evidence>
<protein>
    <recommendedName>
        <fullName evidence="3">AAA+ ATPase domain-containing protein</fullName>
    </recommendedName>
</protein>
<evidence type="ECO:0000256" key="1">
    <source>
        <dbReference type="ARBA" id="ARBA00022737"/>
    </source>
</evidence>
<dbReference type="PANTHER" id="PTHR10039">
    <property type="entry name" value="AMELOGENIN"/>
    <property type="match status" value="1"/>
</dbReference>
<dbReference type="SUPFAM" id="SSF52540">
    <property type="entry name" value="P-loop containing nucleoside triphosphate hydrolases"/>
    <property type="match status" value="1"/>
</dbReference>
<dbReference type="Gene3D" id="1.25.40.20">
    <property type="entry name" value="Ankyrin repeat-containing domain"/>
    <property type="match status" value="1"/>
</dbReference>
<dbReference type="EMBL" id="KN847538">
    <property type="protein sequence ID" value="KIW05145.1"/>
    <property type="molecule type" value="Genomic_DNA"/>
</dbReference>
<organism evidence="4 5">
    <name type="scientific">Verruconis gallopava</name>
    <dbReference type="NCBI Taxonomy" id="253628"/>
    <lineage>
        <taxon>Eukaryota</taxon>
        <taxon>Fungi</taxon>
        <taxon>Dikarya</taxon>
        <taxon>Ascomycota</taxon>
        <taxon>Pezizomycotina</taxon>
        <taxon>Dothideomycetes</taxon>
        <taxon>Pleosporomycetidae</taxon>
        <taxon>Venturiales</taxon>
        <taxon>Sympoventuriaceae</taxon>
        <taxon>Verruconis</taxon>
    </lineage>
</organism>
<dbReference type="Proteomes" id="UP000053259">
    <property type="component" value="Unassembled WGS sequence"/>
</dbReference>
<evidence type="ECO:0000313" key="4">
    <source>
        <dbReference type="EMBL" id="KIW05145.1"/>
    </source>
</evidence>
<dbReference type="Gene3D" id="3.40.50.300">
    <property type="entry name" value="P-loop containing nucleotide triphosphate hydrolases"/>
    <property type="match status" value="1"/>
</dbReference>
<reference evidence="4 5" key="1">
    <citation type="submission" date="2015-01" db="EMBL/GenBank/DDBJ databases">
        <title>The Genome Sequence of Ochroconis gallopava CBS43764.</title>
        <authorList>
            <consortium name="The Broad Institute Genomics Platform"/>
            <person name="Cuomo C."/>
            <person name="de Hoog S."/>
            <person name="Gorbushina A."/>
            <person name="Stielow B."/>
            <person name="Teixiera M."/>
            <person name="Abouelleil A."/>
            <person name="Chapman S.B."/>
            <person name="Priest M."/>
            <person name="Young S.K."/>
            <person name="Wortman J."/>
            <person name="Nusbaum C."/>
            <person name="Birren B."/>
        </authorList>
    </citation>
    <scope>NUCLEOTIDE SEQUENCE [LARGE SCALE GENOMIC DNA]</scope>
    <source>
        <strain evidence="4 5">CBS 43764</strain>
    </source>
</reference>
<dbReference type="STRING" id="253628.A0A0D2AF90"/>
<dbReference type="SMART" id="SM00382">
    <property type="entry name" value="AAA"/>
    <property type="match status" value="1"/>
</dbReference>
<dbReference type="InterPro" id="IPR056884">
    <property type="entry name" value="NPHP3-like_N"/>
</dbReference>
<dbReference type="HOGENOM" id="CLU_269825_0_0_1"/>
<dbReference type="RefSeq" id="XP_016215014.1">
    <property type="nucleotide sequence ID" value="XM_016356925.1"/>
</dbReference>
<accession>A0A0D2AF90</accession>
<feature type="domain" description="AAA+ ATPase" evidence="3">
    <location>
        <begin position="286"/>
        <end position="455"/>
    </location>
</feature>
<feature type="region of interest" description="Disordered" evidence="2">
    <location>
        <begin position="1187"/>
        <end position="1210"/>
    </location>
</feature>
<dbReference type="InterPro" id="IPR036770">
    <property type="entry name" value="Ankyrin_rpt-contain_sf"/>
</dbReference>
<evidence type="ECO:0000259" key="3">
    <source>
        <dbReference type="SMART" id="SM00382"/>
    </source>
</evidence>
<dbReference type="PANTHER" id="PTHR10039:SF10">
    <property type="entry name" value="NACHT DOMAIN-CONTAINING PROTEIN"/>
    <property type="match status" value="1"/>
</dbReference>
<dbReference type="Pfam" id="PF24809">
    <property type="entry name" value="DUF7708"/>
    <property type="match status" value="1"/>
</dbReference>
<name>A0A0D2AF90_9PEZI</name>
<keyword evidence="5" id="KW-1185">Reference proteome</keyword>
<dbReference type="InterPro" id="IPR056125">
    <property type="entry name" value="DUF7708"/>
</dbReference>
<dbReference type="VEuPathDB" id="FungiDB:PV09_03696"/>
<dbReference type="SUPFAM" id="SSF48403">
    <property type="entry name" value="Ankyrin repeat"/>
    <property type="match status" value="1"/>
</dbReference>
<dbReference type="InterPro" id="IPR003593">
    <property type="entry name" value="AAA+_ATPase"/>
</dbReference>
<dbReference type="OrthoDB" id="7464126at2759"/>
<proteinExistence type="predicted"/>
<gene>
    <name evidence="4" type="ORF">PV09_03696</name>
</gene>
<dbReference type="Pfam" id="PF22939">
    <property type="entry name" value="WHD_GPIID"/>
    <property type="match status" value="1"/>
</dbReference>
<dbReference type="InterPro" id="IPR027417">
    <property type="entry name" value="P-loop_NTPase"/>
</dbReference>
<dbReference type="Pfam" id="PF24883">
    <property type="entry name" value="NPHP3_N"/>
    <property type="match status" value="1"/>
</dbReference>
<dbReference type="AlphaFoldDB" id="A0A0D2AF90"/>
<dbReference type="InParanoid" id="A0A0D2AF90"/>
<dbReference type="InterPro" id="IPR054471">
    <property type="entry name" value="GPIID_WHD"/>
</dbReference>
<sequence>MTSSATESQSLIAAQPWETAKARFLDGLSESERFLFNSATLENLFYQSSGTFERFKNDSKLWRIQLKLQPLLDAVEEYGRALDVFSNTSSLVLGPLWGSLRVVIQLARGFGRYFERLMDIFAQIGDNLPRYRVYERLFPQHDRLLAALANAYLDIIIVCVDAKELFGKAKQSSVTWAVIGKVLWRTFEKKFFDEQLAQFQRHQALIEKEAGLSHMIEAKQSRELSKASQAAQEKSRRYARRRQLLSVLSTVDYAAQHQRLRHTRHPGTCNWLLRAEPFQSWLHEEHSSCFALYGIPGSGKTVLLASIAEELTPLLDEPHACLCYFYCDYADPQSLDLAVLVGTLVRQLLAKVEIPRDVEAQITTMCEQGITPPLHAVLDMLERVLKLYSTVLIVVDGIDELPRESQFAIVPAINSMLSVDTTLVKVLTSCRGEENDIRRALRGPKFYHVEILDSDLSHDIRVFVKDQVDERVKDGRLVLRSPGLKEEIINALSVGAKDMFLWVRFQLEDICEAVNDHQIRQTLFNLPKDLNETYARILKKIYKTGKNRFDIALRMIKWIRCAHRPMTIEELREAVSLDCDQARMDFDKLPSGDSLRLIQMCGNLAVLNRDDNTVRFAHHTVQQFLFDNDQWPSQVFDFPVNLPLSTCVTEAEIGELCLTYLTFSDFETQVVKRETVTIPTGSDLLNTFVYSQMPTASTWGKWAASAISGWTEVSVDSRPVMLDMTSMKRTRPALRGMYDKFKLLEYITHNWTMHVAPAIKLRGSSSDMTVQSKKFISKLEDVIFRRQFLIDIKPWESQTYRDELSDSDPQHLDLFRWIIDEDAIEFLNVLQRTYEQPLIQELCEHEVRSGRHPILRAVKAGASRVFTALILIALDEFGISGKKMATYPGPETLALICDHCSDSMFNSVRALLEHIVNQSRWGSEARDGLYALLKDAIDDGNARRIRFLIELGVCKNSTAGGDYPVTSELIEFVLSSKQAASLLTLISFLNGELEIQELFQTAVQNGHRDMAEIMLSHTQKWAGLRLAEAIENHDRDSFDQLIAAGTNVNKAWSLDGPALCLAVQAVSEPFLAKILTFDDLQIDVCDAQGNNFLHYVAVLDLDVASMNGGDVEDGIARHVLYNPGVLHALNKNGRTPLQVAESQRAYVATQFISGLHNEQAAVEDSSNTYEVLAHSPWMNPKTRKILSEGLDDSRNGPGRNKFGYDVHAQQ</sequence>